<evidence type="ECO:0000256" key="13">
    <source>
        <dbReference type="ARBA" id="ARBA00057883"/>
    </source>
</evidence>
<evidence type="ECO:0000256" key="6">
    <source>
        <dbReference type="ARBA" id="ARBA00023056"/>
    </source>
</evidence>
<dbReference type="EC" id="2.4.1.186" evidence="10"/>
<dbReference type="VEuPathDB" id="FungiDB:BON22_0371"/>
<evidence type="ECO:0000256" key="10">
    <source>
        <dbReference type="ARBA" id="ARBA00038934"/>
    </source>
</evidence>
<evidence type="ECO:0000256" key="9">
    <source>
        <dbReference type="ARBA" id="ARBA00038162"/>
    </source>
</evidence>
<feature type="compositionally biased region" description="Acidic residues" evidence="14">
    <location>
        <begin position="474"/>
        <end position="483"/>
    </location>
</feature>
<dbReference type="GO" id="GO:0005737">
    <property type="term" value="C:cytoplasm"/>
    <property type="evidence" value="ECO:0007669"/>
    <property type="project" value="UniProtKB-SubCell"/>
</dbReference>
<dbReference type="GO" id="GO:0005978">
    <property type="term" value="P:glycogen biosynthetic process"/>
    <property type="evidence" value="ECO:0007669"/>
    <property type="project" value="UniProtKB-KW"/>
</dbReference>
<organism evidence="15">
    <name type="scientific">Cyberlindnera fabianii</name>
    <name type="common">Yeast</name>
    <name type="synonym">Hansenula fabianii</name>
    <dbReference type="NCBI Taxonomy" id="36022"/>
    <lineage>
        <taxon>Eukaryota</taxon>
        <taxon>Fungi</taxon>
        <taxon>Dikarya</taxon>
        <taxon>Ascomycota</taxon>
        <taxon>Saccharomycotina</taxon>
        <taxon>Saccharomycetes</taxon>
        <taxon>Phaffomycetales</taxon>
        <taxon>Phaffomycetaceae</taxon>
        <taxon>Cyberlindnera</taxon>
    </lineage>
</organism>
<keyword evidence="7" id="KW-0325">Glycoprotein</keyword>
<keyword evidence="4" id="KW-0808">Transferase</keyword>
<evidence type="ECO:0000256" key="1">
    <source>
        <dbReference type="ARBA" id="ARBA00001936"/>
    </source>
</evidence>
<evidence type="ECO:0000256" key="7">
    <source>
        <dbReference type="ARBA" id="ARBA00023180"/>
    </source>
</evidence>
<evidence type="ECO:0000256" key="5">
    <source>
        <dbReference type="ARBA" id="ARBA00022723"/>
    </source>
</evidence>
<evidence type="ECO:0000256" key="4">
    <source>
        <dbReference type="ARBA" id="ARBA00022679"/>
    </source>
</evidence>
<comment type="function">
    <text evidence="13">Self-glucosylating initiator of glycogen synthesis. It catalyzes the formation of a short alpha (1,4)-glucosyl chain covalently attached via a glucose 1-O-tyrosyl linkage to internal tyrosine residues and these chains act as primers for the elongation reaction catalyzed by glycogen synthase.</text>
</comment>
<dbReference type="EMBL" id="LK052886">
    <property type="protein sequence ID" value="CDR37447.1"/>
    <property type="molecule type" value="Genomic_DNA"/>
</dbReference>
<comment type="cofactor">
    <cofactor evidence="1">
        <name>Mn(2+)</name>
        <dbReference type="ChEBI" id="CHEBI:29035"/>
    </cofactor>
</comment>
<dbReference type="InterPro" id="IPR002495">
    <property type="entry name" value="Glyco_trans_8"/>
</dbReference>
<evidence type="ECO:0000256" key="11">
    <source>
        <dbReference type="ARBA" id="ARBA00050886"/>
    </source>
</evidence>
<proteinExistence type="inferred from homology"/>
<dbReference type="InterPro" id="IPR050587">
    <property type="entry name" value="GNT1/Glycosyltrans_8"/>
</dbReference>
<dbReference type="PANTHER" id="PTHR11183">
    <property type="entry name" value="GLYCOGENIN SUBFAMILY MEMBER"/>
    <property type="match status" value="1"/>
</dbReference>
<dbReference type="FunFam" id="3.90.550.10:FF:000092">
    <property type="entry name" value="Glycogenin 2"/>
    <property type="match status" value="1"/>
</dbReference>
<feature type="compositionally biased region" description="Basic and acidic residues" evidence="14">
    <location>
        <begin position="339"/>
        <end position="349"/>
    </location>
</feature>
<dbReference type="Pfam" id="PF01501">
    <property type="entry name" value="Glyco_transf_8"/>
    <property type="match status" value="1"/>
</dbReference>
<keyword evidence="6" id="KW-0320">Glycogen biosynthesis</keyword>
<accession>A0A061AQ55</accession>
<keyword evidence="5" id="KW-0479">Metal-binding</keyword>
<feature type="compositionally biased region" description="Basic and acidic residues" evidence="14">
    <location>
        <begin position="484"/>
        <end position="502"/>
    </location>
</feature>
<dbReference type="PhylomeDB" id="A0A061AQ55"/>
<comment type="catalytic activity">
    <reaction evidence="11">
        <text>[1,4-alpha-D-glucosyl](n)-L-tyrosyl-[glycogenin] + UDP-alpha-D-glucose = [1,4-alpha-D-glucosyl](n+1)-L-tyrosyl-[glycogenin] + UDP + H(+)</text>
        <dbReference type="Rhea" id="RHEA:56560"/>
        <dbReference type="Rhea" id="RHEA-COMP:14606"/>
        <dbReference type="Rhea" id="RHEA-COMP:14607"/>
        <dbReference type="ChEBI" id="CHEBI:15378"/>
        <dbReference type="ChEBI" id="CHEBI:58223"/>
        <dbReference type="ChEBI" id="CHEBI:58885"/>
        <dbReference type="ChEBI" id="CHEBI:140574"/>
        <dbReference type="EC" id="2.4.1.186"/>
    </reaction>
</comment>
<dbReference type="GO" id="GO:0008466">
    <property type="term" value="F:glycogenin glucosyltransferase activity"/>
    <property type="evidence" value="ECO:0007669"/>
    <property type="project" value="UniProtKB-EC"/>
</dbReference>
<comment type="subcellular location">
    <subcellularLocation>
        <location evidence="2">Cytoplasm</location>
    </subcellularLocation>
</comment>
<dbReference type="SUPFAM" id="SSF53448">
    <property type="entry name" value="Nucleotide-diphospho-sugar transferases"/>
    <property type="match status" value="1"/>
</dbReference>
<comment type="catalytic activity">
    <reaction evidence="12">
        <text>L-tyrosyl-[glycogenin] + UDP-alpha-D-glucose = alpha-D-glucosyl-L-tyrosyl-[glycogenin] + UDP + H(+)</text>
        <dbReference type="Rhea" id="RHEA:23360"/>
        <dbReference type="Rhea" id="RHEA-COMP:14604"/>
        <dbReference type="Rhea" id="RHEA-COMP:14605"/>
        <dbReference type="ChEBI" id="CHEBI:15378"/>
        <dbReference type="ChEBI" id="CHEBI:46858"/>
        <dbReference type="ChEBI" id="CHEBI:58223"/>
        <dbReference type="ChEBI" id="CHEBI:58885"/>
        <dbReference type="ChEBI" id="CHEBI:140573"/>
        <dbReference type="EC" id="2.4.1.186"/>
    </reaction>
</comment>
<dbReference type="OrthoDB" id="2014201at2759"/>
<keyword evidence="8" id="KW-0464">Manganese</keyword>
<gene>
    <name evidence="15" type="ORF">CYFA0S_01e10748g</name>
</gene>
<evidence type="ECO:0000256" key="2">
    <source>
        <dbReference type="ARBA" id="ARBA00004496"/>
    </source>
</evidence>
<reference evidence="15" key="1">
    <citation type="journal article" date="2014" name="Genome Announc.">
        <title>Genome sequence of the yeast Cyberlindnera fabianii (Hansenula fabianii).</title>
        <authorList>
            <person name="Freel K.C."/>
            <person name="Sarilar V."/>
            <person name="Neuveglise C."/>
            <person name="Devillers H."/>
            <person name="Friedrich A."/>
            <person name="Schacherer J."/>
        </authorList>
    </citation>
    <scope>NUCLEOTIDE SEQUENCE</scope>
    <source>
        <strain evidence="15">YJS4271</strain>
    </source>
</reference>
<dbReference type="Gene3D" id="3.90.550.10">
    <property type="entry name" value="Spore Coat Polysaccharide Biosynthesis Protein SpsA, Chain A"/>
    <property type="match status" value="1"/>
</dbReference>
<comment type="similarity">
    <text evidence="9">Belongs to the glycosyltransferase 8 family. Glycogenin subfamily.</text>
</comment>
<keyword evidence="3" id="KW-0963">Cytoplasm</keyword>
<evidence type="ECO:0000256" key="3">
    <source>
        <dbReference type="ARBA" id="ARBA00022490"/>
    </source>
</evidence>
<sequence>MARAFATLLFSASYLPGALVLGKALKELGLPSNTEIVVLLATALTPYELALLELLKEVYDVIIETSLIHAKNTPQLTLLGRPELKPTFSKANLFALTQYDQVVYLDADTLPLKPLDELFEIKLRPDQIAASPDSGWPDIFNSGVLVIKPDLGTFSKILERSQEKDCSFDGADQGLLNQFFNVGKPDGWIRLPFLYNVTPSGQYQYDPAYDFFSDDVKAVHYIGATKPWNDPQNQGGLRDKWWGKYVDYFGTDLDIRKTIHGIVPRQYQSDTSTTGKDETDIESEPMAIPEPDAAFHEEIENDSEPFQEYNHEDQDVLLNPESYENFKTVSQDDQQWKPAYEEPPKDGKPEAAYFPADLYYDNEWDTADDYQSHDEETDTEYPDPNIPSVFPWEFEKRHVKPERVFDSAGAFSFNDPWDNLPLIRKIKEMQIAEANSKTLNEQNKELQRDDDELERLKEIEDRYTGPIEADVEEEVEEFVEDEEKAIKSEAEQDHEETEEKPSPEIVSSDTPDVTARELSEFADELEA</sequence>
<name>A0A061AQ55_CYBFA</name>
<dbReference type="GO" id="GO:0046872">
    <property type="term" value="F:metal ion binding"/>
    <property type="evidence" value="ECO:0007669"/>
    <property type="project" value="UniProtKB-KW"/>
</dbReference>
<evidence type="ECO:0000256" key="14">
    <source>
        <dbReference type="SAM" id="MobiDB-lite"/>
    </source>
</evidence>
<feature type="region of interest" description="Disordered" evidence="14">
    <location>
        <begin position="328"/>
        <end position="352"/>
    </location>
</feature>
<evidence type="ECO:0000256" key="12">
    <source>
        <dbReference type="ARBA" id="ARBA00052293"/>
    </source>
</evidence>
<dbReference type="CDD" id="cd02537">
    <property type="entry name" value="GT8_Glycogenin"/>
    <property type="match status" value="1"/>
</dbReference>
<dbReference type="InterPro" id="IPR029044">
    <property type="entry name" value="Nucleotide-diphossugar_trans"/>
</dbReference>
<evidence type="ECO:0000313" key="15">
    <source>
        <dbReference type="EMBL" id="CDR37447.1"/>
    </source>
</evidence>
<dbReference type="AlphaFoldDB" id="A0A061AQ55"/>
<feature type="region of interest" description="Disordered" evidence="14">
    <location>
        <begin position="474"/>
        <end position="527"/>
    </location>
</feature>
<evidence type="ECO:0000256" key="8">
    <source>
        <dbReference type="ARBA" id="ARBA00023211"/>
    </source>
</evidence>
<protein>
    <recommendedName>
        <fullName evidence="10">glycogenin glucosyltransferase</fullName>
        <ecNumber evidence="10">2.4.1.186</ecNumber>
    </recommendedName>
</protein>